<evidence type="ECO:0000313" key="2">
    <source>
        <dbReference type="Proteomes" id="UP000822688"/>
    </source>
</evidence>
<proteinExistence type="predicted"/>
<accession>A0A8T0I5L1</accession>
<name>A0A8T0I5L1_CERPU</name>
<dbReference type="AlphaFoldDB" id="A0A8T0I5L1"/>
<evidence type="ECO:0000313" key="1">
    <source>
        <dbReference type="EMBL" id="KAG0578376.1"/>
    </source>
</evidence>
<keyword evidence="2" id="KW-1185">Reference proteome</keyword>
<sequence length="165" mass="17858">MATAMAVAQQAALGYSSFVAARPSSLSAVAASPFQLRLLPVSRRFPICAAQVQAKAPITLHIGETSLTIPFSLESAKGLSSAITGLLGTFKEKEGAVRPKRWDNMEYRQTEDGVFFEVFCNPNAHATAFQAKYLVTINDEKLRIASEGQLSALKSDLDQYIDSQS</sequence>
<dbReference type="EMBL" id="CM026424">
    <property type="protein sequence ID" value="KAG0578376.1"/>
    <property type="molecule type" value="Genomic_DNA"/>
</dbReference>
<organism evidence="1 2">
    <name type="scientific">Ceratodon purpureus</name>
    <name type="common">Fire moss</name>
    <name type="synonym">Dicranum purpureum</name>
    <dbReference type="NCBI Taxonomy" id="3225"/>
    <lineage>
        <taxon>Eukaryota</taxon>
        <taxon>Viridiplantae</taxon>
        <taxon>Streptophyta</taxon>
        <taxon>Embryophyta</taxon>
        <taxon>Bryophyta</taxon>
        <taxon>Bryophytina</taxon>
        <taxon>Bryopsida</taxon>
        <taxon>Dicranidae</taxon>
        <taxon>Pseudoditrichales</taxon>
        <taxon>Ditrichaceae</taxon>
        <taxon>Ceratodon</taxon>
    </lineage>
</organism>
<gene>
    <name evidence="1" type="ORF">KC19_4G018400</name>
</gene>
<protein>
    <submittedName>
        <fullName evidence="1">Uncharacterized protein</fullName>
    </submittedName>
</protein>
<dbReference type="Proteomes" id="UP000822688">
    <property type="component" value="Chromosome 4"/>
</dbReference>
<dbReference type="OrthoDB" id="2018788at2759"/>
<reference evidence="1" key="1">
    <citation type="submission" date="2020-06" db="EMBL/GenBank/DDBJ databases">
        <title>WGS assembly of Ceratodon purpureus strain R40.</title>
        <authorList>
            <person name="Carey S.B."/>
            <person name="Jenkins J."/>
            <person name="Shu S."/>
            <person name="Lovell J.T."/>
            <person name="Sreedasyam A."/>
            <person name="Maumus F."/>
            <person name="Tiley G.P."/>
            <person name="Fernandez-Pozo N."/>
            <person name="Barry K."/>
            <person name="Chen C."/>
            <person name="Wang M."/>
            <person name="Lipzen A."/>
            <person name="Daum C."/>
            <person name="Saski C.A."/>
            <person name="Payton A.C."/>
            <person name="Mcbreen J.C."/>
            <person name="Conrad R.E."/>
            <person name="Kollar L.M."/>
            <person name="Olsson S."/>
            <person name="Huttunen S."/>
            <person name="Landis J.B."/>
            <person name="Wickett N.J."/>
            <person name="Johnson M.G."/>
            <person name="Rensing S.A."/>
            <person name="Grimwood J."/>
            <person name="Schmutz J."/>
            <person name="Mcdaniel S.F."/>
        </authorList>
    </citation>
    <scope>NUCLEOTIDE SEQUENCE</scope>
    <source>
        <strain evidence="1">R40</strain>
    </source>
</reference>
<comment type="caution">
    <text evidence="1">The sequence shown here is derived from an EMBL/GenBank/DDBJ whole genome shotgun (WGS) entry which is preliminary data.</text>
</comment>